<feature type="domain" description="NEL" evidence="7">
    <location>
        <begin position="1174"/>
        <end position="1297"/>
    </location>
</feature>
<dbReference type="PROSITE" id="PS52053">
    <property type="entry name" value="NEL"/>
    <property type="match status" value="1"/>
</dbReference>
<evidence type="ECO:0000256" key="5">
    <source>
        <dbReference type="ARBA" id="ARBA00023026"/>
    </source>
</evidence>
<dbReference type="GO" id="GO:0016567">
    <property type="term" value="P:protein ubiquitination"/>
    <property type="evidence" value="ECO:0007669"/>
    <property type="project" value="InterPro"/>
</dbReference>
<organism evidence="8 9">
    <name type="scientific">Pseudomonas vancouverensis</name>
    <dbReference type="NCBI Taxonomy" id="95300"/>
    <lineage>
        <taxon>Bacteria</taxon>
        <taxon>Pseudomonadati</taxon>
        <taxon>Pseudomonadota</taxon>
        <taxon>Gammaproteobacteria</taxon>
        <taxon>Pseudomonadales</taxon>
        <taxon>Pseudomonadaceae</taxon>
        <taxon>Pseudomonas</taxon>
    </lineage>
</organism>
<dbReference type="EC" id="2.3.2.27" evidence="2"/>
<evidence type="ECO:0000313" key="8">
    <source>
        <dbReference type="EMBL" id="TDB65713.1"/>
    </source>
</evidence>
<keyword evidence="4" id="KW-0677">Repeat</keyword>
<evidence type="ECO:0000256" key="6">
    <source>
        <dbReference type="PROSITE-ProRule" id="PRU01398"/>
    </source>
</evidence>
<evidence type="ECO:0000256" key="4">
    <source>
        <dbReference type="ARBA" id="ARBA00022737"/>
    </source>
</evidence>
<dbReference type="OrthoDB" id="7022734at2"/>
<evidence type="ECO:0000256" key="2">
    <source>
        <dbReference type="ARBA" id="ARBA00012483"/>
    </source>
</evidence>
<dbReference type="InterPro" id="IPR029487">
    <property type="entry name" value="NEL_dom"/>
</dbReference>
<dbReference type="SUPFAM" id="SSF52058">
    <property type="entry name" value="L domain-like"/>
    <property type="match status" value="1"/>
</dbReference>
<accession>A0A1H2N6L8</accession>
<comment type="catalytic activity">
    <reaction evidence="1">
        <text>S-ubiquitinyl-[E2 ubiquitin-conjugating enzyme]-L-cysteine + [acceptor protein]-L-lysine = [E2 ubiquitin-conjugating enzyme]-L-cysteine + N(6)-ubiquitinyl-[acceptor protein]-L-lysine.</text>
        <dbReference type="EC" id="2.3.2.27"/>
    </reaction>
</comment>
<dbReference type="Pfam" id="PF14496">
    <property type="entry name" value="NEL"/>
    <property type="match status" value="1"/>
</dbReference>
<dbReference type="GO" id="GO:0061630">
    <property type="term" value="F:ubiquitin protein ligase activity"/>
    <property type="evidence" value="ECO:0007669"/>
    <property type="project" value="UniProtKB-EC"/>
</dbReference>
<name>A0A1H2N6L8_PSEVA</name>
<keyword evidence="9" id="KW-1185">Reference proteome</keyword>
<keyword evidence="5" id="KW-0843">Virulence</keyword>
<dbReference type="Proteomes" id="UP000295254">
    <property type="component" value="Unassembled WGS sequence"/>
</dbReference>
<evidence type="ECO:0000259" key="7">
    <source>
        <dbReference type="PROSITE" id="PS52053"/>
    </source>
</evidence>
<evidence type="ECO:0000256" key="1">
    <source>
        <dbReference type="ARBA" id="ARBA00000900"/>
    </source>
</evidence>
<dbReference type="Gene3D" id="3.80.10.10">
    <property type="entry name" value="Ribonuclease Inhibitor"/>
    <property type="match status" value="1"/>
</dbReference>
<sequence length="1297" mass="144446">MIQPPSDTGTARNPSSAMRDTLEKAVSVALPQTPTQFARHLFIDKWGSHIDPYTALLVTLDYNYKGHPLQEGVHQGQVASSQTLIQALLSNYQTVGDGRFGETGFGLYTPPYIGPPVRIVDHVDEFADHGSGNHQTYEGIYRRTVPQVYGPLTQIRLRPADFKQWVWTLDLRDLYQAYLDQAWPADDAMTATRAYPLRTSVKAAFVMSAWLQRKENTLTQKGLELALRAAGLPAGQTWQDLTLKQLQVPTRVPTSIKAGRLVLYRYTATDIWTFREVGVTRILLYIPGNSSPLHEFADATQLQHWVVAQQAAQATTQALVDHFDEDDRTDGTFHAGVFTALEGMAIFPQKHRLTKSAGLFNDDGYWDPAQYVGFEQAVSTVDPFAQLVTTMKRAAQASAQSIRDDAQVNRDDLSAWVEPLVQWINSFGPLALFVPGSEGLLALAGLIDAGYGLDQAVNAQTAGQRSEGVTRTVFGLLNALPLAAGAMLEGETVRVVEREKTPVEPLPEPVAGPAPTLPETFPLPEETNRLQLLRGIGPPVAGFSDETLTQIGKVSAVDNDTLRVMHTGRAPSPLLADTISRFRIDLELEQVADSERTALFDQQYQALQQSENAWVKLFQRQYSDLPKSAIEQMLDRYGVDLQSTPDAAETRRLFSRLDGKVRQYQQQVRLNRAYEGLYLRSMDNPDSTTLALHSLPQLPGWPKGVRVDLLEESLNGRLLDRCGPRDATDVRRLIKTVSGRFTTAGDLEGQGFFDVLLSVLSDTERSALQLPTQEAVAALKRSISDQLLSRDELMEGLGRMDAGLPFDRQGLRGGGFPSTPQGDALTHQMMRLQLQEVYPSLSNAQADGLLQAAGAGAQAYIDGLRLQLQQLNIDLDTWVEQLAQDIDAMDVPMLAPGDGAAQGMNAQQVAWHNVEAVQAAMDYEHDTRTELAVELVSIWEKRAVDANRVYVNGQMQGYRLDMAFEEYHRLPSLNVRFEEVIELSMRNIWVTELASLDGFLDGFPNLRILNLEGVDLRVFRVINAEGQVLRALPRSITRMQDLTTLNLSTCGLTFSDTAAAQLNGLTRLQNLDLSDNPLNVPPLLLGMNELRRLNLRNCNINTCPVGLLEQPDMTTLDLRDNRITRLPQNVINQAIVRGRVGVNGNPLTDEDTLWRLIDHRDRTGINLWLSQPGANYGGPTVWLRDMQEPQRGVHLAIWQRLASKPAGERFLRIMDGMSLTPDFLVKYPEVQARIWRLLSEADAADELWTRISQDVEVAEVDADNPFLIFTALENRARLFRDWEAMGRPIQLNGIQPI</sequence>
<dbReference type="Pfam" id="PF20178">
    <property type="entry name" value="ToxA_N"/>
    <property type="match status" value="1"/>
</dbReference>
<dbReference type="STRING" id="95300.SAMN05216558_1750"/>
<dbReference type="EMBL" id="RRZK01000008">
    <property type="protein sequence ID" value="TDB65713.1"/>
    <property type="molecule type" value="Genomic_DNA"/>
</dbReference>
<proteinExistence type="inferred from homology"/>
<dbReference type="InterPro" id="IPR050216">
    <property type="entry name" value="LRR_domain-containing"/>
</dbReference>
<dbReference type="PANTHER" id="PTHR48051:SF46">
    <property type="entry name" value="LEUCINE RICH REPEAT-CONTAINING DOMAIN PROTEIN"/>
    <property type="match status" value="1"/>
</dbReference>
<dbReference type="InterPro" id="IPR032675">
    <property type="entry name" value="LRR_dom_sf"/>
</dbReference>
<reference evidence="9" key="1">
    <citation type="journal article" date="2019" name="bioRxiv">
        <title>Bacterially produced spermidine induces plant systemic susceptibility to pathogens.</title>
        <authorList>
            <person name="Melnyk R.A."/>
            <person name="Beskrovnaya P.A."/>
            <person name="Liu Z."/>
            <person name="Song Y."/>
            <person name="Haney C.H."/>
        </authorList>
    </citation>
    <scope>NUCLEOTIDE SEQUENCE [LARGE SCALE GENOMIC DNA]</scope>
    <source>
        <strain evidence="9">Dha-51</strain>
    </source>
</reference>
<protein>
    <recommendedName>
        <fullName evidence="2">RING-type E3 ubiquitin transferase</fullName>
        <ecNumber evidence="2">2.3.2.27</ecNumber>
    </recommendedName>
</protein>
<comment type="caution">
    <text evidence="6">Lacks conserved residue(s) required for the propagation of feature annotation.</text>
</comment>
<comment type="caution">
    <text evidence="8">The sequence shown here is derived from an EMBL/GenBank/DDBJ whole genome shotgun (WGS) entry which is preliminary data.</text>
</comment>
<evidence type="ECO:0000256" key="3">
    <source>
        <dbReference type="ARBA" id="ARBA00022614"/>
    </source>
</evidence>
<keyword evidence="6" id="KW-1035">Host cytoplasm</keyword>
<keyword evidence="3" id="KW-0433">Leucine-rich repeat</keyword>
<dbReference type="GO" id="GO:0005737">
    <property type="term" value="C:cytoplasm"/>
    <property type="evidence" value="ECO:0007669"/>
    <property type="project" value="TreeGrafter"/>
</dbReference>
<dbReference type="PANTHER" id="PTHR48051">
    <property type="match status" value="1"/>
</dbReference>
<gene>
    <name evidence="8" type="ORF">EIY72_09405</name>
</gene>
<dbReference type="GO" id="GO:0005576">
    <property type="term" value="C:extracellular region"/>
    <property type="evidence" value="ECO:0007669"/>
    <property type="project" value="UniProtKB-UniRule"/>
</dbReference>
<dbReference type="RefSeq" id="WP_093219291.1">
    <property type="nucleotide sequence ID" value="NZ_LT629803.1"/>
</dbReference>
<keyword evidence="6" id="KW-0833">Ubl conjugation pathway</keyword>
<comment type="similarity">
    <text evidence="6">Belongs to the LRR-containing bacterial E3 ligase family.</text>
</comment>
<keyword evidence="6" id="KW-0964">Secreted</keyword>
<evidence type="ECO:0000313" key="9">
    <source>
        <dbReference type="Proteomes" id="UP000295254"/>
    </source>
</evidence>
<dbReference type="InterPro" id="IPR046673">
    <property type="entry name" value="ToxA_N"/>
</dbReference>